<keyword evidence="4" id="KW-1185">Reference proteome</keyword>
<accession>A0A3P8DZ88</accession>
<keyword evidence="1" id="KW-1133">Transmembrane helix</keyword>
<keyword evidence="1" id="KW-0812">Transmembrane</keyword>
<feature type="domain" description="CWH43-like N-terminal" evidence="2">
    <location>
        <begin position="54"/>
        <end position="135"/>
    </location>
</feature>
<reference evidence="3 4" key="1">
    <citation type="submission" date="2018-11" db="EMBL/GenBank/DDBJ databases">
        <authorList>
            <consortium name="Pathogen Informatics"/>
        </authorList>
    </citation>
    <scope>NUCLEOTIDE SEQUENCE [LARGE SCALE GENOMIC DNA]</scope>
</reference>
<dbReference type="WBParaSite" id="HPBE_0002634701-mRNA-1">
    <property type="protein sequence ID" value="HPBE_0002634701-mRNA-1"/>
    <property type="gene ID" value="HPBE_0002634701"/>
</dbReference>
<name>A0A183GUH7_HELPZ</name>
<feature type="transmembrane region" description="Helical" evidence="1">
    <location>
        <begin position="34"/>
        <end position="50"/>
    </location>
</feature>
<evidence type="ECO:0000313" key="4">
    <source>
        <dbReference type="Proteomes" id="UP000050761"/>
    </source>
</evidence>
<organism evidence="4 5">
    <name type="scientific">Heligmosomoides polygyrus</name>
    <name type="common">Parasitic roundworm</name>
    <dbReference type="NCBI Taxonomy" id="6339"/>
    <lineage>
        <taxon>Eukaryota</taxon>
        <taxon>Metazoa</taxon>
        <taxon>Ecdysozoa</taxon>
        <taxon>Nematoda</taxon>
        <taxon>Chromadorea</taxon>
        <taxon>Rhabditida</taxon>
        <taxon>Rhabditina</taxon>
        <taxon>Rhabditomorpha</taxon>
        <taxon>Strongyloidea</taxon>
        <taxon>Heligmosomidae</taxon>
        <taxon>Heligmosomoides</taxon>
    </lineage>
</organism>
<sequence length="166" mass="18721">MLFNTLLHHYGGIRETSRKSANIFPAKVCCIERSTAYVLTVLLLLLYYFGDASPTLRHVTDVGDANVAGGVYEVIWRIKVFMFVTGITLSISTAISYPLFLAFCIKEAYVAFSIAEYILVGYNSIFYCLSYWEFPRCRLTLGVFEAPKKVRCSTVPNISNMTKLPL</sequence>
<dbReference type="InterPro" id="IPR019402">
    <property type="entry name" value="CWH43_N"/>
</dbReference>
<gene>
    <name evidence="3" type="ORF">HPBE_LOCUS26346</name>
</gene>
<feature type="transmembrane region" description="Helical" evidence="1">
    <location>
        <begin position="80"/>
        <end position="103"/>
    </location>
</feature>
<evidence type="ECO:0000259" key="2">
    <source>
        <dbReference type="Pfam" id="PF10277"/>
    </source>
</evidence>
<evidence type="ECO:0000313" key="3">
    <source>
        <dbReference type="EMBL" id="VDP57127.1"/>
    </source>
</evidence>
<keyword evidence="1" id="KW-0472">Membrane</keyword>
<proteinExistence type="predicted"/>
<dbReference type="AlphaFoldDB" id="A0A183GUH7"/>
<dbReference type="OrthoDB" id="5874654at2759"/>
<dbReference type="Pfam" id="PF10277">
    <property type="entry name" value="Frag1"/>
    <property type="match status" value="1"/>
</dbReference>
<reference evidence="5" key="2">
    <citation type="submission" date="2019-09" db="UniProtKB">
        <authorList>
            <consortium name="WormBaseParasite"/>
        </authorList>
    </citation>
    <scope>IDENTIFICATION</scope>
</reference>
<feature type="transmembrane region" description="Helical" evidence="1">
    <location>
        <begin position="109"/>
        <end position="129"/>
    </location>
</feature>
<dbReference type="Proteomes" id="UP000050761">
    <property type="component" value="Unassembled WGS sequence"/>
</dbReference>
<evidence type="ECO:0000313" key="5">
    <source>
        <dbReference type="WBParaSite" id="HPBE_0002634701-mRNA-1"/>
    </source>
</evidence>
<dbReference type="EMBL" id="UZAH01039772">
    <property type="protein sequence ID" value="VDP57127.1"/>
    <property type="molecule type" value="Genomic_DNA"/>
</dbReference>
<accession>A0A183GUH7</accession>
<evidence type="ECO:0000256" key="1">
    <source>
        <dbReference type="SAM" id="Phobius"/>
    </source>
</evidence>
<protein>
    <recommendedName>
        <fullName evidence="2">CWH43-like N-terminal domain-containing protein</fullName>
    </recommendedName>
</protein>